<feature type="signal peptide" evidence="1">
    <location>
        <begin position="1"/>
        <end position="23"/>
    </location>
</feature>
<gene>
    <name evidence="2" type="ORF">JQV55_12550</name>
</gene>
<dbReference type="InterPro" id="IPR058248">
    <property type="entry name" value="Lxx211020-like"/>
</dbReference>
<dbReference type="InterPro" id="IPR007410">
    <property type="entry name" value="LpqE-like"/>
</dbReference>
<dbReference type="SUPFAM" id="SSF110087">
    <property type="entry name" value="DR1885-like metal-binding protein"/>
    <property type="match status" value="1"/>
</dbReference>
<feature type="chain" id="PRO_5041991450" evidence="1">
    <location>
        <begin position="24"/>
        <end position="159"/>
    </location>
</feature>
<keyword evidence="3" id="KW-1185">Reference proteome</keyword>
<evidence type="ECO:0000313" key="2">
    <source>
        <dbReference type="EMBL" id="MBM1714391.1"/>
    </source>
</evidence>
<protein>
    <submittedName>
        <fullName evidence="2">Copper chaperone PCu(A)C</fullName>
    </submittedName>
</protein>
<dbReference type="PANTHER" id="PTHR36302">
    <property type="entry name" value="BLR7088 PROTEIN"/>
    <property type="match status" value="1"/>
</dbReference>
<comment type="caution">
    <text evidence="2">The sequence shown here is derived from an EMBL/GenBank/DDBJ whole genome shotgun (WGS) entry which is preliminary data.</text>
</comment>
<reference evidence="2 3" key="1">
    <citation type="submission" date="2021-01" db="EMBL/GenBank/DDBJ databases">
        <title>Diatom-associated Roseobacters Show Island Model of Population Structure.</title>
        <authorList>
            <person name="Qu L."/>
            <person name="Feng X."/>
            <person name="Chen Y."/>
            <person name="Li L."/>
            <person name="Wang X."/>
            <person name="Hu Z."/>
            <person name="Wang H."/>
            <person name="Luo H."/>
        </authorList>
    </citation>
    <scope>NUCLEOTIDE SEQUENCE [LARGE SCALE GENOMIC DNA]</scope>
    <source>
        <strain evidence="2 3">TR60-84</strain>
    </source>
</reference>
<accession>A0AAE3B7C7</accession>
<dbReference type="InterPro" id="IPR036182">
    <property type="entry name" value="PCuAC_sf"/>
</dbReference>
<dbReference type="Proteomes" id="UP000732193">
    <property type="component" value="Unassembled WGS sequence"/>
</dbReference>
<dbReference type="RefSeq" id="WP_064224625.1">
    <property type="nucleotide sequence ID" value="NZ_JAFBRH010000003.1"/>
</dbReference>
<organism evidence="2 3">
    <name type="scientific">Sulfitobacter geojensis</name>
    <dbReference type="NCBI Taxonomy" id="1342299"/>
    <lineage>
        <taxon>Bacteria</taxon>
        <taxon>Pseudomonadati</taxon>
        <taxon>Pseudomonadota</taxon>
        <taxon>Alphaproteobacteria</taxon>
        <taxon>Rhodobacterales</taxon>
        <taxon>Roseobacteraceae</taxon>
        <taxon>Sulfitobacter</taxon>
    </lineage>
</organism>
<evidence type="ECO:0000313" key="3">
    <source>
        <dbReference type="Proteomes" id="UP000732193"/>
    </source>
</evidence>
<dbReference type="Pfam" id="PF04314">
    <property type="entry name" value="PCuAC"/>
    <property type="match status" value="1"/>
</dbReference>
<keyword evidence="1" id="KW-0732">Signal</keyword>
<dbReference type="AlphaFoldDB" id="A0AAE3B7C7"/>
<dbReference type="Gene3D" id="2.60.40.1890">
    <property type="entry name" value="PCu(A)C copper chaperone"/>
    <property type="match status" value="1"/>
</dbReference>
<proteinExistence type="predicted"/>
<sequence length="159" mass="16959">MKFTTVFAAGIAACILSTTALFAGEITIKDAYMRSSTPTSKTGAAFLMLMNGGEVDDRLIAASSDVAKRVELHTHKDMGNGVMQMTEIEGGIAVPAGGMHMLQRGSDHIMFMGLTAPLVQGEEVTVTLTFEKAGEVEVVIPVDHERKADHGAMKHDHSN</sequence>
<evidence type="ECO:0000256" key="1">
    <source>
        <dbReference type="SAM" id="SignalP"/>
    </source>
</evidence>
<dbReference type="PANTHER" id="PTHR36302:SF1">
    <property type="entry name" value="COPPER CHAPERONE PCU(A)C"/>
    <property type="match status" value="1"/>
</dbReference>
<name>A0AAE3B7C7_9RHOB</name>
<dbReference type="EMBL" id="JAFBRM010000003">
    <property type="protein sequence ID" value="MBM1714391.1"/>
    <property type="molecule type" value="Genomic_DNA"/>
</dbReference>